<dbReference type="Gene3D" id="1.20.5.1300">
    <property type="match status" value="1"/>
</dbReference>
<dbReference type="GO" id="GO:0008270">
    <property type="term" value="F:zinc ion binding"/>
    <property type="evidence" value="ECO:0007669"/>
    <property type="project" value="UniProtKB-UniRule"/>
</dbReference>
<dbReference type="GO" id="GO:0004399">
    <property type="term" value="F:histidinol dehydrogenase activity"/>
    <property type="evidence" value="ECO:0007669"/>
    <property type="project" value="UniProtKB-UniRule"/>
</dbReference>
<evidence type="ECO:0000256" key="2">
    <source>
        <dbReference type="ARBA" id="ARBA00010178"/>
    </source>
</evidence>
<name>A0A2N5N0B1_9BACL</name>
<accession>A0A2N5N0B1</accession>
<feature type="binding site" evidence="8 12">
    <location>
        <position position="323"/>
    </location>
    <ligand>
        <name>substrate</name>
    </ligand>
</feature>
<protein>
    <recommendedName>
        <fullName evidence="3 8">Histidinol dehydrogenase</fullName>
        <shortName evidence="8">HDH</shortName>
        <ecNumber evidence="3 8">1.1.1.23</ecNumber>
    </recommendedName>
</protein>
<dbReference type="PRINTS" id="PR00083">
    <property type="entry name" value="HOLDHDRGNASE"/>
</dbReference>
<comment type="function">
    <text evidence="1 8">Catalyzes the sequential NAD-dependent oxidations of L-histidinol to L-histidinaldehyde and then to L-histidine.</text>
</comment>
<organism evidence="15 16">
    <name type="scientific">Paenibacillus pasadenensis</name>
    <dbReference type="NCBI Taxonomy" id="217090"/>
    <lineage>
        <taxon>Bacteria</taxon>
        <taxon>Bacillati</taxon>
        <taxon>Bacillota</taxon>
        <taxon>Bacilli</taxon>
        <taxon>Bacillales</taxon>
        <taxon>Paenibacillaceae</taxon>
        <taxon>Paenibacillus</taxon>
    </lineage>
</organism>
<dbReference type="InterPro" id="IPR022695">
    <property type="entry name" value="Histidinol_DH_monofunct"/>
</dbReference>
<keyword evidence="4 8" id="KW-0479">Metal-binding</keyword>
<dbReference type="PIRSF" id="PIRSF000099">
    <property type="entry name" value="Histidinol_dh"/>
    <property type="match status" value="1"/>
</dbReference>
<dbReference type="GO" id="GO:0005829">
    <property type="term" value="C:cytosol"/>
    <property type="evidence" value="ECO:0007669"/>
    <property type="project" value="TreeGrafter"/>
</dbReference>
<feature type="active site" description="Proton acceptor" evidence="8 10">
    <location>
        <position position="322"/>
    </location>
</feature>
<evidence type="ECO:0000256" key="7">
    <source>
        <dbReference type="ARBA" id="ARBA00049489"/>
    </source>
</evidence>
<dbReference type="InterPro" id="IPR016161">
    <property type="entry name" value="Ald_DH/histidinol_DH"/>
</dbReference>
<keyword evidence="8" id="KW-0368">Histidine biosynthesis</keyword>
<evidence type="ECO:0000256" key="11">
    <source>
        <dbReference type="PIRSR" id="PIRSR000099-2"/>
    </source>
</evidence>
<reference evidence="15 16" key="1">
    <citation type="submission" date="2017-05" db="EMBL/GenBank/DDBJ databases">
        <title>Functional genome analysis of Paenibacillus pasadenensis strain R16: insights on endophytic life style and antifungal activity.</title>
        <authorList>
            <person name="Passera A."/>
            <person name="Marcolungo L."/>
            <person name="Casati P."/>
            <person name="Brasca M."/>
            <person name="Quaglino F."/>
            <person name="Delledonne M."/>
        </authorList>
    </citation>
    <scope>NUCLEOTIDE SEQUENCE [LARGE SCALE GENOMIC DNA]</scope>
    <source>
        <strain evidence="15 16">R16</strain>
    </source>
</reference>
<feature type="binding site" evidence="8 12">
    <location>
        <position position="257"/>
    </location>
    <ligand>
        <name>substrate</name>
    </ligand>
</feature>
<dbReference type="UniPathway" id="UPA00031">
    <property type="reaction ID" value="UER00014"/>
</dbReference>
<evidence type="ECO:0000256" key="1">
    <source>
        <dbReference type="ARBA" id="ARBA00003850"/>
    </source>
</evidence>
<feature type="active site" description="Proton acceptor" evidence="8 10">
    <location>
        <position position="323"/>
    </location>
</feature>
<feature type="binding site" evidence="8 13">
    <location>
        <position position="254"/>
    </location>
    <ligand>
        <name>Zn(2+)</name>
        <dbReference type="ChEBI" id="CHEBI:29105"/>
    </ligand>
</feature>
<keyword evidence="5 8" id="KW-0862">Zinc</keyword>
<feature type="binding site" evidence="8 13">
    <location>
        <position position="415"/>
    </location>
    <ligand>
        <name>Zn(2+)</name>
        <dbReference type="ChEBI" id="CHEBI:29105"/>
    </ligand>
</feature>
<evidence type="ECO:0000256" key="10">
    <source>
        <dbReference type="PIRSR" id="PIRSR000099-1"/>
    </source>
</evidence>
<keyword evidence="8" id="KW-0028">Amino-acid biosynthesis</keyword>
<keyword evidence="16" id="KW-1185">Reference proteome</keyword>
<evidence type="ECO:0000256" key="9">
    <source>
        <dbReference type="PIRNR" id="PIRNR000099"/>
    </source>
</evidence>
<comment type="catalytic activity">
    <reaction evidence="7 8">
        <text>L-histidinol + 2 NAD(+) + H2O = L-histidine + 2 NADH + 3 H(+)</text>
        <dbReference type="Rhea" id="RHEA:20641"/>
        <dbReference type="ChEBI" id="CHEBI:15377"/>
        <dbReference type="ChEBI" id="CHEBI:15378"/>
        <dbReference type="ChEBI" id="CHEBI:57540"/>
        <dbReference type="ChEBI" id="CHEBI:57595"/>
        <dbReference type="ChEBI" id="CHEBI:57699"/>
        <dbReference type="ChEBI" id="CHEBI:57945"/>
        <dbReference type="EC" id="1.1.1.23"/>
    </reaction>
</comment>
<feature type="binding site" evidence="8 12">
    <location>
        <position position="232"/>
    </location>
    <ligand>
        <name>substrate</name>
    </ligand>
</feature>
<feature type="binding site" evidence="8 12">
    <location>
        <position position="415"/>
    </location>
    <ligand>
        <name>substrate</name>
    </ligand>
</feature>
<keyword evidence="8 11" id="KW-0520">NAD</keyword>
<dbReference type="HAMAP" id="MF_01024">
    <property type="entry name" value="HisD"/>
    <property type="match status" value="1"/>
</dbReference>
<dbReference type="RefSeq" id="WP_101808361.1">
    <property type="nucleotide sequence ID" value="NZ_NFEZ01000004.1"/>
</dbReference>
<evidence type="ECO:0000256" key="4">
    <source>
        <dbReference type="ARBA" id="ARBA00022723"/>
    </source>
</evidence>
<dbReference type="AlphaFoldDB" id="A0A2N5N0B1"/>
<dbReference type="CDD" id="cd06572">
    <property type="entry name" value="Histidinol_dh"/>
    <property type="match status" value="1"/>
</dbReference>
<dbReference type="FunFam" id="3.40.50.1980:FF:000026">
    <property type="entry name" value="Histidinol dehydrogenase"/>
    <property type="match status" value="1"/>
</dbReference>
<evidence type="ECO:0000256" key="14">
    <source>
        <dbReference type="RuleBase" id="RU004175"/>
    </source>
</evidence>
<evidence type="ECO:0000256" key="6">
    <source>
        <dbReference type="ARBA" id="ARBA00023002"/>
    </source>
</evidence>
<dbReference type="Proteomes" id="UP000234789">
    <property type="component" value="Unassembled WGS sequence"/>
</dbReference>
<dbReference type="PANTHER" id="PTHR21256">
    <property type="entry name" value="HISTIDINOL DEHYDROGENASE HDH"/>
    <property type="match status" value="1"/>
</dbReference>
<dbReference type="InterPro" id="IPR001692">
    <property type="entry name" value="Histidinol_DH_CS"/>
</dbReference>
<gene>
    <name evidence="8" type="primary">hisD</name>
    <name evidence="15" type="ORF">B8V81_2197</name>
</gene>
<feature type="binding site" evidence="8 11">
    <location>
        <position position="186"/>
    </location>
    <ligand>
        <name>NAD(+)</name>
        <dbReference type="ChEBI" id="CHEBI:57540"/>
    </ligand>
</feature>
<dbReference type="Pfam" id="PF00815">
    <property type="entry name" value="Histidinol_dh"/>
    <property type="match status" value="1"/>
</dbReference>
<dbReference type="SUPFAM" id="SSF53720">
    <property type="entry name" value="ALDH-like"/>
    <property type="match status" value="1"/>
</dbReference>
<feature type="binding site" evidence="8 13">
    <location>
        <position position="356"/>
    </location>
    <ligand>
        <name>Zn(2+)</name>
        <dbReference type="ChEBI" id="CHEBI:29105"/>
    </ligand>
</feature>
<evidence type="ECO:0000256" key="12">
    <source>
        <dbReference type="PIRSR" id="PIRSR000099-3"/>
    </source>
</evidence>
<feature type="binding site" evidence="8 11">
    <location>
        <position position="209"/>
    </location>
    <ligand>
        <name>NAD(+)</name>
        <dbReference type="ChEBI" id="CHEBI:57540"/>
    </ligand>
</feature>
<feature type="binding site" evidence="8 12">
    <location>
        <position position="254"/>
    </location>
    <ligand>
        <name>substrate</name>
    </ligand>
</feature>
<evidence type="ECO:0000256" key="13">
    <source>
        <dbReference type="PIRSR" id="PIRSR000099-4"/>
    </source>
</evidence>
<dbReference type="EMBL" id="NFEZ01000004">
    <property type="protein sequence ID" value="PLT43766.1"/>
    <property type="molecule type" value="Genomic_DNA"/>
</dbReference>
<comment type="similarity">
    <text evidence="2 8 9 14">Belongs to the histidinol dehydrogenase family.</text>
</comment>
<evidence type="ECO:0000256" key="5">
    <source>
        <dbReference type="ARBA" id="ARBA00022833"/>
    </source>
</evidence>
<evidence type="ECO:0000313" key="15">
    <source>
        <dbReference type="EMBL" id="PLT43766.1"/>
    </source>
</evidence>
<keyword evidence="6 8" id="KW-0560">Oxidoreductase</keyword>
<evidence type="ECO:0000256" key="3">
    <source>
        <dbReference type="ARBA" id="ARBA00012965"/>
    </source>
</evidence>
<dbReference type="EC" id="1.1.1.23" evidence="3 8"/>
<evidence type="ECO:0000256" key="8">
    <source>
        <dbReference type="HAMAP-Rule" id="MF_01024"/>
    </source>
</evidence>
<feature type="binding site" evidence="8 11">
    <location>
        <position position="122"/>
    </location>
    <ligand>
        <name>NAD(+)</name>
        <dbReference type="ChEBI" id="CHEBI:57540"/>
    </ligand>
</feature>
<dbReference type="PANTHER" id="PTHR21256:SF2">
    <property type="entry name" value="HISTIDINE BIOSYNTHESIS TRIFUNCTIONAL PROTEIN"/>
    <property type="match status" value="1"/>
</dbReference>
<feature type="binding site" evidence="8 12">
    <location>
        <position position="356"/>
    </location>
    <ligand>
        <name>substrate</name>
    </ligand>
</feature>
<comment type="pathway">
    <text evidence="8">Amino-acid biosynthesis; L-histidine biosynthesis; L-histidine from 5-phospho-alpha-D-ribose 1-diphosphate: step 9/9.</text>
</comment>
<comment type="cofactor">
    <cofactor evidence="8 13">
        <name>Zn(2+)</name>
        <dbReference type="ChEBI" id="CHEBI:29105"/>
    </cofactor>
    <text evidence="8 13">Binds 1 zinc ion per subunit.</text>
</comment>
<comment type="caution">
    <text evidence="15">The sequence shown here is derived from an EMBL/GenBank/DDBJ whole genome shotgun (WGS) entry which is preliminary data.</text>
</comment>
<dbReference type="FunFam" id="3.40.50.1980:FF:000001">
    <property type="entry name" value="Histidinol dehydrogenase"/>
    <property type="match status" value="1"/>
</dbReference>
<dbReference type="PROSITE" id="PS00611">
    <property type="entry name" value="HISOL_DEHYDROGENASE"/>
    <property type="match status" value="1"/>
</dbReference>
<feature type="binding site" evidence="8 13">
    <location>
        <position position="257"/>
    </location>
    <ligand>
        <name>Zn(2+)</name>
        <dbReference type="ChEBI" id="CHEBI:29105"/>
    </ligand>
</feature>
<proteinExistence type="inferred from homology"/>
<dbReference type="GO" id="GO:0051287">
    <property type="term" value="F:NAD binding"/>
    <property type="evidence" value="ECO:0007669"/>
    <property type="project" value="InterPro"/>
</dbReference>
<feature type="binding site" evidence="8 12">
    <location>
        <position position="410"/>
    </location>
    <ligand>
        <name>substrate</name>
    </ligand>
</feature>
<sequence>MRIMRAEQFKLSREVEYGTPEQNESVRQTVEALRTRGDEALLELTERFDGVRLSAAQLRVGEAEIQAAYSQVEPDFLEALRQAAANIRAYHERQKRQSWMDVQPDGTMLGQVIRPLKRVGVYVPGGKAAYPSSVLMNVIPAQVAGVPEIVMVTPPATGGKPGIDPYILVAAAEAGVKEMYRIGGAQAVAALAYGTETIPPVDKITGPGNIYVALAKRAVYGAVDIDSLAGPSEIAVLADETADPAYVAADLLSQAEHDEMASSLLITPSAALAEAVAAEVERQLPLLPRAAIARESIDRHGAALLVDSLQAGVDVVNRLAPEHLEIMTDDPMGLLGSIENAGAIFLGPYSSEPVGDYFAGPNHIIPTNGTARFSSPVNVDDFIKKSSLISYSREALLRDGAQIMTLARHEGLEGHARAIGARLDKEAAAGAAGLQSTEGKRA</sequence>
<dbReference type="GO" id="GO:0000105">
    <property type="term" value="P:L-histidine biosynthetic process"/>
    <property type="evidence" value="ECO:0007669"/>
    <property type="project" value="UniProtKB-UniRule"/>
</dbReference>
<evidence type="ECO:0000313" key="16">
    <source>
        <dbReference type="Proteomes" id="UP000234789"/>
    </source>
</evidence>
<dbReference type="Gene3D" id="3.40.50.1980">
    <property type="entry name" value="Nitrogenase molybdenum iron protein domain"/>
    <property type="match status" value="2"/>
</dbReference>
<dbReference type="InterPro" id="IPR012131">
    <property type="entry name" value="Hstdl_DH"/>
</dbReference>
<dbReference type="NCBIfam" id="TIGR00069">
    <property type="entry name" value="hisD"/>
    <property type="match status" value="1"/>
</dbReference>